<dbReference type="InterPro" id="IPR029063">
    <property type="entry name" value="SAM-dependent_MTases_sf"/>
</dbReference>
<dbReference type="Gene3D" id="3.40.50.150">
    <property type="entry name" value="Vaccinia Virus protein VP39"/>
    <property type="match status" value="1"/>
</dbReference>
<evidence type="ECO:0000313" key="5">
    <source>
        <dbReference type="EMBL" id="EXB06528.1"/>
    </source>
</evidence>
<evidence type="ECO:0000259" key="4">
    <source>
        <dbReference type="Pfam" id="PF01555"/>
    </source>
</evidence>
<reference evidence="5 6" key="1">
    <citation type="submission" date="2014-02" db="EMBL/GenBank/DDBJ databases">
        <title>Comparative genomics and transcriptomics to identify genetic mechanisms underlying the emergence of carbapenem resistant Acinetobacter baumannii (CRAb).</title>
        <authorList>
            <person name="Harris A.D."/>
            <person name="Johnson K.J."/>
            <person name="George J."/>
            <person name="Shefchek K."/>
            <person name="Daugherty S.C."/>
            <person name="Parankush S."/>
            <person name="Sadzewicz L."/>
            <person name="Tallon L."/>
            <person name="Sengamalay N."/>
            <person name="Hazen T.H."/>
            <person name="Rasko D.A."/>
        </authorList>
    </citation>
    <scope>NUCLEOTIDE SEQUENCE [LARGE SCALE GENOMIC DNA]</scope>
    <source>
        <strain evidence="5 6">1295743</strain>
    </source>
</reference>
<accession>A0A009IRT4</accession>
<evidence type="ECO:0000313" key="6">
    <source>
        <dbReference type="Proteomes" id="UP000020595"/>
    </source>
</evidence>
<dbReference type="PRINTS" id="PR00508">
    <property type="entry name" value="S21N4MTFRASE"/>
</dbReference>
<dbReference type="GO" id="GO:0032259">
    <property type="term" value="P:methylation"/>
    <property type="evidence" value="ECO:0007669"/>
    <property type="project" value="UniProtKB-KW"/>
</dbReference>
<evidence type="ECO:0000256" key="2">
    <source>
        <dbReference type="ARBA" id="ARBA00022679"/>
    </source>
</evidence>
<evidence type="ECO:0000256" key="3">
    <source>
        <dbReference type="RuleBase" id="RU362026"/>
    </source>
</evidence>
<keyword evidence="1 5" id="KW-0489">Methyltransferase</keyword>
<gene>
    <name evidence="5" type="ORF">J512_1311</name>
</gene>
<dbReference type="InterPro" id="IPR001091">
    <property type="entry name" value="RM_Methyltransferase"/>
</dbReference>
<dbReference type="EMBL" id="JEWH01000011">
    <property type="protein sequence ID" value="EXB06528.1"/>
    <property type="molecule type" value="Genomic_DNA"/>
</dbReference>
<organism evidence="5 6">
    <name type="scientific">Acinetobacter baumannii (strain 1295743)</name>
    <dbReference type="NCBI Taxonomy" id="1310613"/>
    <lineage>
        <taxon>Bacteria</taxon>
        <taxon>Pseudomonadati</taxon>
        <taxon>Pseudomonadota</taxon>
        <taxon>Gammaproteobacteria</taxon>
        <taxon>Moraxellales</taxon>
        <taxon>Moraxellaceae</taxon>
        <taxon>Acinetobacter</taxon>
        <taxon>Acinetobacter calcoaceticus/baumannii complex</taxon>
    </lineage>
</organism>
<name>A0A009IRT4_ACIB9</name>
<dbReference type="Proteomes" id="UP000020595">
    <property type="component" value="Unassembled WGS sequence"/>
</dbReference>
<dbReference type="RefSeq" id="WP_322782767.1">
    <property type="nucleotide sequence ID" value="NZ_JEWH01000011.1"/>
</dbReference>
<comment type="caution">
    <text evidence="5">The sequence shown here is derived from an EMBL/GenBank/DDBJ whole genome shotgun (WGS) entry which is preliminary data.</text>
</comment>
<dbReference type="PATRIC" id="fig|1310613.3.peg.1258"/>
<evidence type="ECO:0000256" key="1">
    <source>
        <dbReference type="ARBA" id="ARBA00022603"/>
    </source>
</evidence>
<dbReference type="SUPFAM" id="SSF53335">
    <property type="entry name" value="S-adenosyl-L-methionine-dependent methyltransferases"/>
    <property type="match status" value="1"/>
</dbReference>
<protein>
    <recommendedName>
        <fullName evidence="3">Methyltransferase</fullName>
        <ecNumber evidence="3">2.1.1.-</ecNumber>
    </recommendedName>
</protein>
<comment type="similarity">
    <text evidence="3">Belongs to the N(4)/N(6)-methyltransferase family.</text>
</comment>
<sequence length="191" mass="22097">MWAELKRIIKPNGAIVLFGSEPFSSALRMSNIKQYKYDWVWDKKLPSGMQVAKYRPMMRHENIIVFCFNGTPSYYPIKTPQNKRTGKIYSKSETSPIAYDDGRLKTYTEKNPQSILEFYKRDGKSLHPTQKPVALLEYLIKTYTQENETVLDFTMGSGSTGVAAKNTNRKFIGIEKVPEYFEIAKKRIQES</sequence>
<dbReference type="InterPro" id="IPR002941">
    <property type="entry name" value="DNA_methylase_N4/N6"/>
</dbReference>
<dbReference type="GO" id="GO:0008170">
    <property type="term" value="F:N-methyltransferase activity"/>
    <property type="evidence" value="ECO:0007669"/>
    <property type="project" value="InterPro"/>
</dbReference>
<dbReference type="GO" id="GO:0003677">
    <property type="term" value="F:DNA binding"/>
    <property type="evidence" value="ECO:0007669"/>
    <property type="project" value="InterPro"/>
</dbReference>
<proteinExistence type="inferred from homology"/>
<dbReference type="AlphaFoldDB" id="A0A009IRT4"/>
<feature type="domain" description="DNA methylase N-4/N-6" evidence="4">
    <location>
        <begin position="2"/>
        <end position="186"/>
    </location>
</feature>
<keyword evidence="2" id="KW-0808">Transferase</keyword>
<dbReference type="Pfam" id="PF01555">
    <property type="entry name" value="N6_N4_Mtase"/>
    <property type="match status" value="1"/>
</dbReference>
<dbReference type="EC" id="2.1.1.-" evidence="3"/>